<dbReference type="GeneID" id="59288154"/>
<keyword evidence="2" id="KW-1185">Reference proteome</keyword>
<proteinExistence type="predicted"/>
<accession>A0A8H6FV81</accession>
<dbReference type="Proteomes" id="UP000578531">
    <property type="component" value="Unassembled WGS sequence"/>
</dbReference>
<dbReference type="RefSeq" id="XP_037164669.1">
    <property type="nucleotide sequence ID" value="XM_037308403.1"/>
</dbReference>
<sequence length="222" mass="24752">MPHTGKPSGACQQCKQCHVKVKRILDASVFRLSRMPLLMLISAMKQDLLAANVSKPNVSASATWKDWILSCAIRTKPQRLESTGECTKTRAGSKRPRIPSGLSLLPPLPCPIPSTSRRKQTHNAFSSPHSFCMDETLQLTEDFLFNSLRVESPLSLCISAASNILFAKWERKNRIAERYAFLSYTKALEATRVALQDPVESMTDETLVAVCLLGFYEVRPIV</sequence>
<gene>
    <name evidence="1" type="ORF">HO173_006493</name>
</gene>
<dbReference type="OrthoDB" id="4220372at2759"/>
<reference evidence="1 2" key="1">
    <citation type="journal article" date="2020" name="Genomics">
        <title>Complete, high-quality genomes from long-read metagenomic sequencing of two wolf lichen thalli reveals enigmatic genome architecture.</title>
        <authorList>
            <person name="McKenzie S.K."/>
            <person name="Walston R.F."/>
            <person name="Allen J.L."/>
        </authorList>
    </citation>
    <scope>NUCLEOTIDE SEQUENCE [LARGE SCALE GENOMIC DNA]</scope>
    <source>
        <strain evidence="1">WasteWater2</strain>
    </source>
</reference>
<organism evidence="1 2">
    <name type="scientific">Letharia columbiana</name>
    <dbReference type="NCBI Taxonomy" id="112416"/>
    <lineage>
        <taxon>Eukaryota</taxon>
        <taxon>Fungi</taxon>
        <taxon>Dikarya</taxon>
        <taxon>Ascomycota</taxon>
        <taxon>Pezizomycotina</taxon>
        <taxon>Lecanoromycetes</taxon>
        <taxon>OSLEUM clade</taxon>
        <taxon>Lecanoromycetidae</taxon>
        <taxon>Lecanorales</taxon>
        <taxon>Lecanorineae</taxon>
        <taxon>Parmeliaceae</taxon>
        <taxon>Letharia</taxon>
    </lineage>
</organism>
<name>A0A8H6FV81_9LECA</name>
<protein>
    <submittedName>
        <fullName evidence="1">Uncharacterized protein</fullName>
    </submittedName>
</protein>
<evidence type="ECO:0000313" key="1">
    <source>
        <dbReference type="EMBL" id="KAF6235298.1"/>
    </source>
</evidence>
<evidence type="ECO:0000313" key="2">
    <source>
        <dbReference type="Proteomes" id="UP000578531"/>
    </source>
</evidence>
<dbReference type="AlphaFoldDB" id="A0A8H6FV81"/>
<comment type="caution">
    <text evidence="1">The sequence shown here is derived from an EMBL/GenBank/DDBJ whole genome shotgun (WGS) entry which is preliminary data.</text>
</comment>
<dbReference type="EMBL" id="JACCJC010000025">
    <property type="protein sequence ID" value="KAF6235298.1"/>
    <property type="molecule type" value="Genomic_DNA"/>
</dbReference>